<sequence length="197" mass="22151">MVAAFSTLNATLVNIKQDQTILPDWSGPQIQAYSNGYHNLSLSRDLFLASVEECLLPLVVSKKEEQSSLMSGSGAINWADESSDLRLCKHLGKNYKVVWDLATQMSTVLVNIGKVMRVNVSPSWIPDEKLSPVELEKERLKVNFEKDLQPKQFDDLNGLIHRMRKLLEAEDVVQSTSPTQKLDKASCIDKTTIYREG</sequence>
<name>A0A6A5Z3I4_9PLEO</name>
<evidence type="ECO:0000313" key="1">
    <source>
        <dbReference type="EMBL" id="KAF2113980.1"/>
    </source>
</evidence>
<protein>
    <submittedName>
        <fullName evidence="1">Uncharacterized protein</fullName>
    </submittedName>
</protein>
<dbReference type="AlphaFoldDB" id="A0A6A5Z3I4"/>
<organism evidence="1 2">
    <name type="scientific">Lophiotrema nucula</name>
    <dbReference type="NCBI Taxonomy" id="690887"/>
    <lineage>
        <taxon>Eukaryota</taxon>
        <taxon>Fungi</taxon>
        <taxon>Dikarya</taxon>
        <taxon>Ascomycota</taxon>
        <taxon>Pezizomycotina</taxon>
        <taxon>Dothideomycetes</taxon>
        <taxon>Pleosporomycetidae</taxon>
        <taxon>Pleosporales</taxon>
        <taxon>Lophiotremataceae</taxon>
        <taxon>Lophiotrema</taxon>
    </lineage>
</organism>
<dbReference type="Proteomes" id="UP000799770">
    <property type="component" value="Unassembled WGS sequence"/>
</dbReference>
<gene>
    <name evidence="1" type="ORF">BDV96DRAFT_647472</name>
</gene>
<proteinExistence type="predicted"/>
<accession>A0A6A5Z3I4</accession>
<keyword evidence="2" id="KW-1185">Reference proteome</keyword>
<evidence type="ECO:0000313" key="2">
    <source>
        <dbReference type="Proteomes" id="UP000799770"/>
    </source>
</evidence>
<dbReference type="EMBL" id="ML977326">
    <property type="protein sequence ID" value="KAF2113980.1"/>
    <property type="molecule type" value="Genomic_DNA"/>
</dbReference>
<reference evidence="1" key="1">
    <citation type="journal article" date="2020" name="Stud. Mycol.">
        <title>101 Dothideomycetes genomes: a test case for predicting lifestyles and emergence of pathogens.</title>
        <authorList>
            <person name="Haridas S."/>
            <person name="Albert R."/>
            <person name="Binder M."/>
            <person name="Bloem J."/>
            <person name="Labutti K."/>
            <person name="Salamov A."/>
            <person name="Andreopoulos B."/>
            <person name="Baker S."/>
            <person name="Barry K."/>
            <person name="Bills G."/>
            <person name="Bluhm B."/>
            <person name="Cannon C."/>
            <person name="Castanera R."/>
            <person name="Culley D."/>
            <person name="Daum C."/>
            <person name="Ezra D."/>
            <person name="Gonzalez J."/>
            <person name="Henrissat B."/>
            <person name="Kuo A."/>
            <person name="Liang C."/>
            <person name="Lipzen A."/>
            <person name="Lutzoni F."/>
            <person name="Magnuson J."/>
            <person name="Mondo S."/>
            <person name="Nolan M."/>
            <person name="Ohm R."/>
            <person name="Pangilinan J."/>
            <person name="Park H.-J."/>
            <person name="Ramirez L."/>
            <person name="Alfaro M."/>
            <person name="Sun H."/>
            <person name="Tritt A."/>
            <person name="Yoshinaga Y."/>
            <person name="Zwiers L.-H."/>
            <person name="Turgeon B."/>
            <person name="Goodwin S."/>
            <person name="Spatafora J."/>
            <person name="Crous P."/>
            <person name="Grigoriev I."/>
        </authorList>
    </citation>
    <scope>NUCLEOTIDE SEQUENCE</scope>
    <source>
        <strain evidence="1">CBS 627.86</strain>
    </source>
</reference>